<evidence type="ECO:0000259" key="6">
    <source>
        <dbReference type="PROSITE" id="PS50968"/>
    </source>
</evidence>
<proteinExistence type="inferred from homology"/>
<dbReference type="Gene3D" id="2.40.50.100">
    <property type="match status" value="1"/>
</dbReference>
<dbReference type="GO" id="GO:0019464">
    <property type="term" value="P:glycine decarboxylation via glycine cleavage system"/>
    <property type="evidence" value="ECO:0007669"/>
    <property type="project" value="UniProtKB-UniRule"/>
</dbReference>
<evidence type="ECO:0000313" key="8">
    <source>
        <dbReference type="Proteomes" id="UP001186944"/>
    </source>
</evidence>
<evidence type="ECO:0000313" key="7">
    <source>
        <dbReference type="EMBL" id="KAK3085967.1"/>
    </source>
</evidence>
<dbReference type="InterPro" id="IPR017453">
    <property type="entry name" value="GCV_H_sub"/>
</dbReference>
<gene>
    <name evidence="7" type="ORF">FSP39_011446</name>
</gene>
<evidence type="ECO:0000256" key="3">
    <source>
        <dbReference type="ARBA" id="ARBA00022946"/>
    </source>
</evidence>
<dbReference type="PANTHER" id="PTHR11715">
    <property type="entry name" value="GLYCINE CLEAVAGE SYSTEM H PROTEIN"/>
    <property type="match status" value="1"/>
</dbReference>
<comment type="caution">
    <text evidence="7">The sequence shown here is derived from an EMBL/GenBank/DDBJ whole genome shotgun (WGS) entry which is preliminary data.</text>
</comment>
<dbReference type="InterPro" id="IPR003016">
    <property type="entry name" value="2-oxoA_DH_lipoyl-BS"/>
</dbReference>
<feature type="modified residue" description="N6-lipoyllysine" evidence="4">
    <location>
        <position position="116"/>
    </location>
</feature>
<comment type="subcellular location">
    <subcellularLocation>
        <location evidence="5">Mitochondrion</location>
    </subcellularLocation>
</comment>
<evidence type="ECO:0000256" key="5">
    <source>
        <dbReference type="RuleBase" id="RU364055"/>
    </source>
</evidence>
<protein>
    <recommendedName>
        <fullName evidence="5">Glycine cleavage system H protein</fullName>
    </recommendedName>
</protein>
<sequence>MKGEALFVPSFMVIGRIEAELLTKNGKNRSELSARPVLSLTMDNSTGGGPVAAYFYKISKYFTEKHEYVDVDGDIGTIGITDYAQDKLGEVVYVQLPDVGMEVEQDGEAGVLESVKAASEVYSPVSGTVTEANDKLADSPKLVNESCYQDGWLYKMTISKPDELEHLMKEADYEKYIETI</sequence>
<name>A0AA88XIP1_PINIB</name>
<dbReference type="SUPFAM" id="SSF51230">
    <property type="entry name" value="Single hybrid motif"/>
    <property type="match status" value="1"/>
</dbReference>
<dbReference type="NCBIfam" id="TIGR00527">
    <property type="entry name" value="gcvH"/>
    <property type="match status" value="1"/>
</dbReference>
<dbReference type="Pfam" id="PF01597">
    <property type="entry name" value="GCV_H"/>
    <property type="match status" value="1"/>
</dbReference>
<dbReference type="EMBL" id="VSWD01000012">
    <property type="protein sequence ID" value="KAK3085967.1"/>
    <property type="molecule type" value="Genomic_DNA"/>
</dbReference>
<comment type="cofactor">
    <cofactor evidence="5">
        <name>(R)-lipoate</name>
        <dbReference type="ChEBI" id="CHEBI:83088"/>
    </cofactor>
    <text evidence="5">Binds 1 lipoyl cofactor covalently.</text>
</comment>
<dbReference type="GO" id="GO:0005739">
    <property type="term" value="C:mitochondrion"/>
    <property type="evidence" value="ECO:0007669"/>
    <property type="project" value="UniProtKB-SubCell"/>
</dbReference>
<dbReference type="CDD" id="cd06848">
    <property type="entry name" value="GCS_H"/>
    <property type="match status" value="1"/>
</dbReference>
<dbReference type="AlphaFoldDB" id="A0AA88XIP1"/>
<feature type="domain" description="Lipoyl-binding" evidence="6">
    <location>
        <begin position="75"/>
        <end position="157"/>
    </location>
</feature>
<dbReference type="InterPro" id="IPR033753">
    <property type="entry name" value="GCV_H/Fam206"/>
</dbReference>
<dbReference type="GO" id="GO:0005960">
    <property type="term" value="C:glycine cleavage complex"/>
    <property type="evidence" value="ECO:0007669"/>
    <property type="project" value="UniProtKB-UniRule"/>
</dbReference>
<keyword evidence="2 4" id="KW-0450">Lipoyl</keyword>
<keyword evidence="8" id="KW-1185">Reference proteome</keyword>
<keyword evidence="5" id="KW-0496">Mitochondrion</keyword>
<dbReference type="GO" id="GO:0009249">
    <property type="term" value="P:protein lipoylation"/>
    <property type="evidence" value="ECO:0007669"/>
    <property type="project" value="TreeGrafter"/>
</dbReference>
<accession>A0AA88XIP1</accession>
<organism evidence="7 8">
    <name type="scientific">Pinctada imbricata</name>
    <name type="common">Atlantic pearl-oyster</name>
    <name type="synonym">Pinctada martensii</name>
    <dbReference type="NCBI Taxonomy" id="66713"/>
    <lineage>
        <taxon>Eukaryota</taxon>
        <taxon>Metazoa</taxon>
        <taxon>Spiralia</taxon>
        <taxon>Lophotrochozoa</taxon>
        <taxon>Mollusca</taxon>
        <taxon>Bivalvia</taxon>
        <taxon>Autobranchia</taxon>
        <taxon>Pteriomorphia</taxon>
        <taxon>Pterioida</taxon>
        <taxon>Pterioidea</taxon>
        <taxon>Pteriidae</taxon>
        <taxon>Pinctada</taxon>
    </lineage>
</organism>
<comment type="function">
    <text evidence="5">The H protein shuttles the methylamine group of glycine from the P protein to the T protein.</text>
</comment>
<dbReference type="PANTHER" id="PTHR11715:SF3">
    <property type="entry name" value="GLYCINE CLEAVAGE SYSTEM H PROTEIN-RELATED"/>
    <property type="match status" value="1"/>
</dbReference>
<evidence type="ECO:0000256" key="2">
    <source>
        <dbReference type="ARBA" id="ARBA00022823"/>
    </source>
</evidence>
<dbReference type="InterPro" id="IPR002930">
    <property type="entry name" value="GCV_H"/>
</dbReference>
<reference evidence="7" key="1">
    <citation type="submission" date="2019-08" db="EMBL/GenBank/DDBJ databases">
        <title>The improved chromosome-level genome for the pearl oyster Pinctada fucata martensii using PacBio sequencing and Hi-C.</title>
        <authorList>
            <person name="Zheng Z."/>
        </authorList>
    </citation>
    <scope>NUCLEOTIDE SEQUENCE</scope>
    <source>
        <strain evidence="7">ZZ-2019</strain>
        <tissue evidence="7">Adductor muscle</tissue>
    </source>
</reference>
<keyword evidence="3 5" id="KW-0809">Transit peptide</keyword>
<dbReference type="Proteomes" id="UP001186944">
    <property type="component" value="Unassembled WGS sequence"/>
</dbReference>
<dbReference type="InterPro" id="IPR000089">
    <property type="entry name" value="Biotin_lipoyl"/>
</dbReference>
<dbReference type="PROSITE" id="PS00189">
    <property type="entry name" value="LIPOYL"/>
    <property type="match status" value="1"/>
</dbReference>
<comment type="similarity">
    <text evidence="1 5">Belongs to the GcvH family.</text>
</comment>
<comment type="subunit">
    <text evidence="5">The glycine cleavage system is composed of four proteins: P, T, L and H.</text>
</comment>
<dbReference type="InterPro" id="IPR011053">
    <property type="entry name" value="Single_hybrid_motif"/>
</dbReference>
<dbReference type="NCBIfam" id="NF002270">
    <property type="entry name" value="PRK01202.1"/>
    <property type="match status" value="1"/>
</dbReference>
<dbReference type="HAMAP" id="MF_00272">
    <property type="entry name" value="GcvH"/>
    <property type="match status" value="1"/>
</dbReference>
<evidence type="ECO:0000256" key="4">
    <source>
        <dbReference type="PIRSR" id="PIRSR617453-50"/>
    </source>
</evidence>
<dbReference type="PROSITE" id="PS50968">
    <property type="entry name" value="BIOTINYL_LIPOYL"/>
    <property type="match status" value="1"/>
</dbReference>
<evidence type="ECO:0000256" key="1">
    <source>
        <dbReference type="ARBA" id="ARBA00009249"/>
    </source>
</evidence>